<keyword evidence="2" id="KW-1185">Reference proteome</keyword>
<dbReference type="EMBL" id="JAGSOV010000058">
    <property type="protein sequence ID" value="MCO1658731.1"/>
    <property type="molecule type" value="Genomic_DNA"/>
</dbReference>
<organism evidence="1 2">
    <name type="scientific">Pseudonocardia humida</name>
    <dbReference type="NCBI Taxonomy" id="2800819"/>
    <lineage>
        <taxon>Bacteria</taxon>
        <taxon>Bacillati</taxon>
        <taxon>Actinomycetota</taxon>
        <taxon>Actinomycetes</taxon>
        <taxon>Pseudonocardiales</taxon>
        <taxon>Pseudonocardiaceae</taxon>
        <taxon>Pseudonocardia</taxon>
    </lineage>
</organism>
<dbReference type="RefSeq" id="WP_252443025.1">
    <property type="nucleotide sequence ID" value="NZ_JAGSOV010000058.1"/>
</dbReference>
<dbReference type="Proteomes" id="UP001165283">
    <property type="component" value="Unassembled WGS sequence"/>
</dbReference>
<proteinExistence type="predicted"/>
<protein>
    <recommendedName>
        <fullName evidence="3">GntP family permease</fullName>
    </recommendedName>
</protein>
<evidence type="ECO:0008006" key="3">
    <source>
        <dbReference type="Google" id="ProtNLM"/>
    </source>
</evidence>
<comment type="caution">
    <text evidence="1">The sequence shown here is derived from an EMBL/GenBank/DDBJ whole genome shotgun (WGS) entry which is preliminary data.</text>
</comment>
<sequence length="57" mass="5681">MLGVVVIVMLISWLHVHPFLALVFGSAALGIVGGLGPAGTIDSSSTAWAARSAASGF</sequence>
<name>A0ABT1A709_9PSEU</name>
<evidence type="ECO:0000313" key="1">
    <source>
        <dbReference type="EMBL" id="MCO1658731.1"/>
    </source>
</evidence>
<evidence type="ECO:0000313" key="2">
    <source>
        <dbReference type="Proteomes" id="UP001165283"/>
    </source>
</evidence>
<reference evidence="1" key="1">
    <citation type="submission" date="2021-04" db="EMBL/GenBank/DDBJ databases">
        <title>Pseudonocardia sp. nov., isolated from sandy soil of mangrove forest.</title>
        <authorList>
            <person name="Zan Z."/>
            <person name="Huang R."/>
            <person name="Liu W."/>
        </authorList>
    </citation>
    <scope>NUCLEOTIDE SEQUENCE</scope>
    <source>
        <strain evidence="1">S2-4</strain>
    </source>
</reference>
<accession>A0ABT1A709</accession>
<gene>
    <name evidence="1" type="ORF">KDL28_27050</name>
</gene>